<reference evidence="2 3" key="1">
    <citation type="journal article" date="2024" name="G3 (Bethesda)">
        <title>Genome assembly of Hibiscus sabdariffa L. provides insights into metabolisms of medicinal natural products.</title>
        <authorList>
            <person name="Kim T."/>
        </authorList>
    </citation>
    <scope>NUCLEOTIDE SEQUENCE [LARGE SCALE GENOMIC DNA]</scope>
    <source>
        <strain evidence="2">TK-2024</strain>
        <tissue evidence="2">Old leaves</tissue>
    </source>
</reference>
<feature type="transmembrane region" description="Helical" evidence="1">
    <location>
        <begin position="80"/>
        <end position="102"/>
    </location>
</feature>
<keyword evidence="1" id="KW-1133">Transmembrane helix</keyword>
<comment type="caution">
    <text evidence="2">The sequence shown here is derived from an EMBL/GenBank/DDBJ whole genome shotgun (WGS) entry which is preliminary data.</text>
</comment>
<dbReference type="EMBL" id="JBBPBN010000065">
    <property type="protein sequence ID" value="KAK8986026.1"/>
    <property type="molecule type" value="Genomic_DNA"/>
</dbReference>
<evidence type="ECO:0000313" key="3">
    <source>
        <dbReference type="Proteomes" id="UP001396334"/>
    </source>
</evidence>
<name>A0ABR2PCN8_9ROSI</name>
<organism evidence="2 3">
    <name type="scientific">Hibiscus sabdariffa</name>
    <name type="common">roselle</name>
    <dbReference type="NCBI Taxonomy" id="183260"/>
    <lineage>
        <taxon>Eukaryota</taxon>
        <taxon>Viridiplantae</taxon>
        <taxon>Streptophyta</taxon>
        <taxon>Embryophyta</taxon>
        <taxon>Tracheophyta</taxon>
        <taxon>Spermatophyta</taxon>
        <taxon>Magnoliopsida</taxon>
        <taxon>eudicotyledons</taxon>
        <taxon>Gunneridae</taxon>
        <taxon>Pentapetalae</taxon>
        <taxon>rosids</taxon>
        <taxon>malvids</taxon>
        <taxon>Malvales</taxon>
        <taxon>Malvaceae</taxon>
        <taxon>Malvoideae</taxon>
        <taxon>Hibiscus</taxon>
    </lineage>
</organism>
<protein>
    <submittedName>
        <fullName evidence="2">Uncharacterized protein</fullName>
    </submittedName>
</protein>
<evidence type="ECO:0000313" key="2">
    <source>
        <dbReference type="EMBL" id="KAK8986026.1"/>
    </source>
</evidence>
<sequence>MDLTISEEVRSTIIIPRVFSRGAWGTSERFDWVYLLTERFSGPAPVLELVPLVRILVSKLHNAPQASVGDGDSHLARPDAATSSLMVLLGAGIFTVFMVLLARNVRGLGNKDMFHAPKMAAFKYKTNIIFLSETKQKERYIEKSYLKMKFDNAFYVEPDEDKQDLWEMLASLRNDVNAKCCILGDYNVMVSPEEKHGGNPFDHNSAKWYYEFLDQTY</sequence>
<evidence type="ECO:0000256" key="1">
    <source>
        <dbReference type="SAM" id="Phobius"/>
    </source>
</evidence>
<keyword evidence="1" id="KW-0812">Transmembrane</keyword>
<dbReference type="Proteomes" id="UP001396334">
    <property type="component" value="Unassembled WGS sequence"/>
</dbReference>
<keyword evidence="3" id="KW-1185">Reference proteome</keyword>
<keyword evidence="1" id="KW-0472">Membrane</keyword>
<gene>
    <name evidence="2" type="ORF">V6N11_082312</name>
</gene>
<accession>A0ABR2PCN8</accession>
<proteinExistence type="predicted"/>